<dbReference type="STRING" id="285458.BGM19_05920"/>
<dbReference type="AlphaFoldDB" id="A0A1E5PFB6"/>
<proteinExistence type="inferred from homology"/>
<dbReference type="InterPro" id="IPR001128">
    <property type="entry name" value="Cyt_P450"/>
</dbReference>
<comment type="caution">
    <text evidence="3">The sequence shown here is derived from an EMBL/GenBank/DDBJ whole genome shotgun (WGS) entry which is preliminary data.</text>
</comment>
<dbReference type="GO" id="GO:0016705">
    <property type="term" value="F:oxidoreductase activity, acting on paired donors, with incorporation or reduction of molecular oxygen"/>
    <property type="evidence" value="ECO:0007669"/>
    <property type="project" value="InterPro"/>
</dbReference>
<evidence type="ECO:0000313" key="3">
    <source>
        <dbReference type="EMBL" id="OEJ28230.1"/>
    </source>
</evidence>
<feature type="compositionally biased region" description="Basic and acidic residues" evidence="2">
    <location>
        <begin position="376"/>
        <end position="385"/>
    </location>
</feature>
<accession>A0A1E5PFB6</accession>
<reference evidence="3 4" key="1">
    <citation type="submission" date="2016-08" db="EMBL/GenBank/DDBJ databases">
        <title>Complete genome sequence of Streptomyces agglomeratus strain 6-3-2, a novel anti-MRSA actinomycete isolated from Wuli of Tebit, China.</title>
        <authorList>
            <person name="Chen X."/>
        </authorList>
    </citation>
    <scope>NUCLEOTIDE SEQUENCE [LARGE SCALE GENOMIC DNA]</scope>
    <source>
        <strain evidence="3 4">6-3-2</strain>
    </source>
</reference>
<comment type="similarity">
    <text evidence="1">Belongs to the cytochrome P450 family.</text>
</comment>
<keyword evidence="4" id="KW-1185">Reference proteome</keyword>
<name>A0A1E5PFB6_9ACTN</name>
<organism evidence="3 4">
    <name type="scientific">Streptomyces agglomeratus</name>
    <dbReference type="NCBI Taxonomy" id="285458"/>
    <lineage>
        <taxon>Bacteria</taxon>
        <taxon>Bacillati</taxon>
        <taxon>Actinomycetota</taxon>
        <taxon>Actinomycetes</taxon>
        <taxon>Kitasatosporales</taxon>
        <taxon>Streptomycetaceae</taxon>
        <taxon>Streptomyces</taxon>
    </lineage>
</organism>
<dbReference type="GO" id="GO:0005506">
    <property type="term" value="F:iron ion binding"/>
    <property type="evidence" value="ECO:0007669"/>
    <property type="project" value="InterPro"/>
</dbReference>
<evidence type="ECO:0008006" key="5">
    <source>
        <dbReference type="Google" id="ProtNLM"/>
    </source>
</evidence>
<dbReference type="InterPro" id="IPR036396">
    <property type="entry name" value="Cyt_P450_sf"/>
</dbReference>
<dbReference type="PANTHER" id="PTHR46696:SF6">
    <property type="entry name" value="P450, PUTATIVE (EUROFUNG)-RELATED"/>
    <property type="match status" value="1"/>
</dbReference>
<feature type="compositionally biased region" description="Low complexity" evidence="2">
    <location>
        <begin position="400"/>
        <end position="414"/>
    </location>
</feature>
<dbReference type="EMBL" id="MEHJ01000001">
    <property type="protein sequence ID" value="OEJ28230.1"/>
    <property type="molecule type" value="Genomic_DNA"/>
</dbReference>
<dbReference type="Proteomes" id="UP000095759">
    <property type="component" value="Unassembled WGS sequence"/>
</dbReference>
<evidence type="ECO:0000256" key="2">
    <source>
        <dbReference type="SAM" id="MobiDB-lite"/>
    </source>
</evidence>
<feature type="region of interest" description="Disordered" evidence="2">
    <location>
        <begin position="340"/>
        <end position="446"/>
    </location>
</feature>
<gene>
    <name evidence="3" type="ORF">AS594_30820</name>
</gene>
<dbReference type="PANTHER" id="PTHR46696">
    <property type="entry name" value="P450, PUTATIVE (EUROFUNG)-RELATED"/>
    <property type="match status" value="1"/>
</dbReference>
<dbReference type="SUPFAM" id="SSF48264">
    <property type="entry name" value="Cytochrome P450"/>
    <property type="match status" value="1"/>
</dbReference>
<evidence type="ECO:0000313" key="4">
    <source>
        <dbReference type="Proteomes" id="UP000095759"/>
    </source>
</evidence>
<dbReference type="Pfam" id="PF00067">
    <property type="entry name" value="p450"/>
    <property type="match status" value="1"/>
</dbReference>
<dbReference type="Gene3D" id="1.10.630.10">
    <property type="entry name" value="Cytochrome P450"/>
    <property type="match status" value="1"/>
</dbReference>
<protein>
    <recommendedName>
        <fullName evidence="5">Cytochrome</fullName>
    </recommendedName>
</protein>
<sequence>MGSVMATPMGTVDLFDQGYVSDPFPVWDALREDAPVHYEPDTGLWLVSRYDDVRAILLDTDTFLPDNAMDAIGRFSIPTLRVLAKARFALPPTLASNGGESHAGYRRVMTRLLNARAVAASVPMIERVTGECLDLAEERLAADGVCDLATTPARDVPLLVLLRLLGLDQALDAGLDTLARWSDASLELFWGRPDAGRQLELAGEAADFYRWIRGLVAGPAAGEDTLLGALAAHRLPGGGPLSAAQSAAVLYFMIIAGQATTRQMMSLMYRRALGEPGLWRRFAAEPAGVEPWAEEMLRREPPITTWRRVTARPVTVRGVDIPAGAPLLLMLASTGSDPDVFENPSGSARAVEPPRTSVLRRGAPPVLRRRTGQGRGRCDAADDRGPAAGPAARGRRLGPRDAGAALLPGAAARTGGAGPGGTALASPRAGEAADLTPMRGEAQRHW</sequence>
<dbReference type="GO" id="GO:0004497">
    <property type="term" value="F:monooxygenase activity"/>
    <property type="evidence" value="ECO:0007669"/>
    <property type="project" value="InterPro"/>
</dbReference>
<evidence type="ECO:0000256" key="1">
    <source>
        <dbReference type="ARBA" id="ARBA00010617"/>
    </source>
</evidence>
<dbReference type="GO" id="GO:0020037">
    <property type="term" value="F:heme binding"/>
    <property type="evidence" value="ECO:0007669"/>
    <property type="project" value="InterPro"/>
</dbReference>